<evidence type="ECO:0000256" key="2">
    <source>
        <dbReference type="ARBA" id="ARBA00023002"/>
    </source>
</evidence>
<dbReference type="Pfam" id="PF00389">
    <property type="entry name" value="2-Hacid_dh"/>
    <property type="match status" value="1"/>
</dbReference>
<dbReference type="Gene3D" id="3.40.50.720">
    <property type="entry name" value="NAD(P)-binding Rossmann-like Domain"/>
    <property type="match status" value="2"/>
</dbReference>
<evidence type="ECO:0000256" key="3">
    <source>
        <dbReference type="ARBA" id="ARBA00023027"/>
    </source>
</evidence>
<gene>
    <name evidence="7" type="ORF">Tam10B_1366</name>
</gene>
<dbReference type="Proteomes" id="UP000215433">
    <property type="component" value="Unassembled WGS sequence"/>
</dbReference>
<name>A0A229VY67_9BIFI</name>
<dbReference type="PROSITE" id="PS00670">
    <property type="entry name" value="D_2_HYDROXYACID_DH_2"/>
    <property type="match status" value="1"/>
</dbReference>
<dbReference type="PANTHER" id="PTHR43026:SF1">
    <property type="entry name" value="2-HYDROXYACID DEHYDROGENASE HOMOLOG 1-RELATED"/>
    <property type="match status" value="1"/>
</dbReference>
<dbReference type="GO" id="GO:0051287">
    <property type="term" value="F:NAD binding"/>
    <property type="evidence" value="ECO:0007669"/>
    <property type="project" value="InterPro"/>
</dbReference>
<feature type="domain" description="D-isomer specific 2-hydroxyacid dehydrogenase catalytic" evidence="5">
    <location>
        <begin position="5"/>
        <end position="323"/>
    </location>
</feature>
<dbReference type="OrthoDB" id="9793626at2"/>
<comment type="similarity">
    <text evidence="1 4">Belongs to the D-isomer specific 2-hydroxyacid dehydrogenase family.</text>
</comment>
<dbReference type="InterPro" id="IPR036291">
    <property type="entry name" value="NAD(P)-bd_dom_sf"/>
</dbReference>
<comment type="caution">
    <text evidence="7">The sequence shown here is derived from an EMBL/GenBank/DDBJ whole genome shotgun (WGS) entry which is preliminary data.</text>
</comment>
<reference evidence="7 8" key="1">
    <citation type="submission" date="2017-05" db="EMBL/GenBank/DDBJ databases">
        <title>Bifidobacterium vansinderenii sp. nov.</title>
        <authorList>
            <person name="Lugli G.A."/>
            <person name="Duranti S."/>
            <person name="Mangifesta M."/>
        </authorList>
    </citation>
    <scope>NUCLEOTIDE SEQUENCE [LARGE SCALE GENOMIC DNA]</scope>
    <source>
        <strain evidence="7 8">Tam10B</strain>
    </source>
</reference>
<dbReference type="EMBL" id="NEWD01000016">
    <property type="protein sequence ID" value="OXN00496.1"/>
    <property type="molecule type" value="Genomic_DNA"/>
</dbReference>
<dbReference type="CDD" id="cd12185">
    <property type="entry name" value="HGDH_LDH_like"/>
    <property type="match status" value="1"/>
</dbReference>
<sequence>MKIAAFEVRDDERESFTDESNRVGVDVELHAECLDPSNVGLAAGCDGVSILGQSHIDAAMIDALADAGVKVVATRTIGYNHIDLNAAKRRGIMVLNADYAPNGVAEYTVMFILLVLRNYKPALWRGQVYDFSLEGLQGRELRNLTVGVMGTGRIGATVIQCLTGFGCRILAYDPHPNPKVAEHAEYVDLETLYAQSDVITLHMPLLDSTFHIINRETIAKMKDGVVLINCARGELMDLDALIDNIEAEKIGGLGLDTVETEGDLIHRDRRTDILTNRGIAYLRQFPNVVMTQHMAFYTDAAVRSMVSCSVDGIRAAIVDGDFRTRIA</sequence>
<dbReference type="InterPro" id="IPR006139">
    <property type="entry name" value="D-isomer_2_OHA_DH_cat_dom"/>
</dbReference>
<dbReference type="InterPro" id="IPR058205">
    <property type="entry name" value="D-LDH-like"/>
</dbReference>
<dbReference type="PROSITE" id="PS00671">
    <property type="entry name" value="D_2_HYDROXYACID_DH_3"/>
    <property type="match status" value="1"/>
</dbReference>
<evidence type="ECO:0000256" key="4">
    <source>
        <dbReference type="RuleBase" id="RU003719"/>
    </source>
</evidence>
<evidence type="ECO:0000256" key="1">
    <source>
        <dbReference type="ARBA" id="ARBA00005854"/>
    </source>
</evidence>
<dbReference type="InterPro" id="IPR029753">
    <property type="entry name" value="D-isomer_DH_CS"/>
</dbReference>
<dbReference type="AlphaFoldDB" id="A0A229VY67"/>
<feature type="domain" description="D-isomer specific 2-hydroxyacid dehydrogenase NAD-binding" evidence="6">
    <location>
        <begin position="111"/>
        <end position="295"/>
    </location>
</feature>
<proteinExistence type="inferred from homology"/>
<protein>
    <submittedName>
        <fullName evidence="7">Lactate dehydrogenase</fullName>
    </submittedName>
</protein>
<keyword evidence="3" id="KW-0520">NAD</keyword>
<dbReference type="InterPro" id="IPR006140">
    <property type="entry name" value="D-isomer_DH_NAD-bd"/>
</dbReference>
<evidence type="ECO:0000259" key="5">
    <source>
        <dbReference type="Pfam" id="PF00389"/>
    </source>
</evidence>
<dbReference type="Pfam" id="PF02826">
    <property type="entry name" value="2-Hacid_dh_C"/>
    <property type="match status" value="1"/>
</dbReference>
<evidence type="ECO:0000259" key="6">
    <source>
        <dbReference type="Pfam" id="PF02826"/>
    </source>
</evidence>
<keyword evidence="8" id="KW-1185">Reference proteome</keyword>
<dbReference type="SUPFAM" id="SSF51735">
    <property type="entry name" value="NAD(P)-binding Rossmann-fold domains"/>
    <property type="match status" value="1"/>
</dbReference>
<dbReference type="PANTHER" id="PTHR43026">
    <property type="entry name" value="2-HYDROXYACID DEHYDROGENASE HOMOLOG 1-RELATED"/>
    <property type="match status" value="1"/>
</dbReference>
<organism evidence="7 8">
    <name type="scientific">Bifidobacterium vansinderenii</name>
    <dbReference type="NCBI Taxonomy" id="1984871"/>
    <lineage>
        <taxon>Bacteria</taxon>
        <taxon>Bacillati</taxon>
        <taxon>Actinomycetota</taxon>
        <taxon>Actinomycetes</taxon>
        <taxon>Bifidobacteriales</taxon>
        <taxon>Bifidobacteriaceae</taxon>
        <taxon>Bifidobacterium</taxon>
    </lineage>
</organism>
<dbReference type="GO" id="GO:0008720">
    <property type="term" value="F:D-lactate dehydrogenase (NAD+) activity"/>
    <property type="evidence" value="ECO:0007669"/>
    <property type="project" value="TreeGrafter"/>
</dbReference>
<dbReference type="SUPFAM" id="SSF52283">
    <property type="entry name" value="Formate/glycerate dehydrogenase catalytic domain-like"/>
    <property type="match status" value="1"/>
</dbReference>
<evidence type="ECO:0000313" key="8">
    <source>
        <dbReference type="Proteomes" id="UP000215433"/>
    </source>
</evidence>
<evidence type="ECO:0000313" key="7">
    <source>
        <dbReference type="EMBL" id="OXN00496.1"/>
    </source>
</evidence>
<dbReference type="RefSeq" id="WP_093960513.1">
    <property type="nucleotide sequence ID" value="NZ_NEWD01000016.1"/>
</dbReference>
<dbReference type="InterPro" id="IPR029752">
    <property type="entry name" value="D-isomer_DH_CS1"/>
</dbReference>
<dbReference type="PROSITE" id="PS00065">
    <property type="entry name" value="D_2_HYDROXYACID_DH_1"/>
    <property type="match status" value="1"/>
</dbReference>
<accession>A0A229VY67</accession>
<keyword evidence="2 4" id="KW-0560">Oxidoreductase</keyword>